<protein>
    <submittedName>
        <fullName evidence="18 19">Light-harvesting protein</fullName>
    </submittedName>
</protein>
<dbReference type="GO" id="GO:0019684">
    <property type="term" value="P:photosynthesis, light reaction"/>
    <property type="evidence" value="ECO:0007669"/>
    <property type="project" value="InterPro"/>
</dbReference>
<reference evidence="18 21" key="3">
    <citation type="submission" date="2019-11" db="EMBL/GenBank/DDBJ databases">
        <title>Whole-genome sequence of Rhodoplanes serenus DSM 18633, type strain.</title>
        <authorList>
            <person name="Kyndt J.A."/>
            <person name="Meyer T.E."/>
        </authorList>
    </citation>
    <scope>NUCLEOTIDE SEQUENCE [LARGE SCALE GENOMIC DNA]</scope>
    <source>
        <strain evidence="18 21">DSM 18633</strain>
    </source>
</reference>
<dbReference type="GO" id="GO:0046872">
    <property type="term" value="F:metal ion binding"/>
    <property type="evidence" value="ECO:0007669"/>
    <property type="project" value="UniProtKB-KW"/>
</dbReference>
<evidence type="ECO:0000256" key="14">
    <source>
        <dbReference type="ARBA" id="ARBA00023136"/>
    </source>
</evidence>
<evidence type="ECO:0000256" key="3">
    <source>
        <dbReference type="ARBA" id="ARBA00011052"/>
    </source>
</evidence>
<dbReference type="InterPro" id="IPR023623">
    <property type="entry name" value="Antenna_beta_CS"/>
</dbReference>
<comment type="similarity">
    <text evidence="3">Belongs to the antenna complex beta subunit family.</text>
</comment>
<evidence type="ECO:0000256" key="11">
    <source>
        <dbReference type="ARBA" id="ARBA00022956"/>
    </source>
</evidence>
<evidence type="ECO:0000256" key="6">
    <source>
        <dbReference type="ARBA" id="ARBA00022494"/>
    </source>
</evidence>
<comment type="caution">
    <text evidence="19">The sequence shown here is derived from an EMBL/GenBank/DDBJ whole genome shotgun (WGS) entry which is preliminary data.</text>
</comment>
<dbReference type="GO" id="GO:0042314">
    <property type="term" value="F:bacteriochlorophyll binding"/>
    <property type="evidence" value="ECO:0007669"/>
    <property type="project" value="UniProtKB-KW"/>
</dbReference>
<dbReference type="EMBL" id="WNKV01000001">
    <property type="protein sequence ID" value="MTW14693.1"/>
    <property type="molecule type" value="Genomic_DNA"/>
</dbReference>
<evidence type="ECO:0000313" key="18">
    <source>
        <dbReference type="EMBL" id="MTW14693.1"/>
    </source>
</evidence>
<dbReference type="SUPFAM" id="SSF56918">
    <property type="entry name" value="Light-harvesting complex subunits"/>
    <property type="match status" value="1"/>
</dbReference>
<evidence type="ECO:0000256" key="10">
    <source>
        <dbReference type="ARBA" id="ARBA00022842"/>
    </source>
</evidence>
<evidence type="ECO:0000256" key="4">
    <source>
        <dbReference type="ARBA" id="ARBA00011367"/>
    </source>
</evidence>
<dbReference type="Gene3D" id="1.20.5.250">
    <property type="match status" value="1"/>
</dbReference>
<evidence type="ECO:0000313" key="21">
    <source>
        <dbReference type="Proteomes" id="UP000438991"/>
    </source>
</evidence>
<keyword evidence="12 16" id="KW-1133">Transmembrane helix</keyword>
<evidence type="ECO:0000313" key="20">
    <source>
        <dbReference type="Proteomes" id="UP000289200"/>
    </source>
</evidence>
<feature type="domain" description="Antenna complex alpha/beta subunit" evidence="17">
    <location>
        <begin position="12"/>
        <end position="45"/>
    </location>
</feature>
<dbReference type="InterPro" id="IPR035889">
    <property type="entry name" value="Light-harvesting_complex"/>
</dbReference>
<keyword evidence="10" id="KW-0460">Magnesium</keyword>
<sequence length="67" mass="7208">MADKSLSGLTEAEAKEFHSVFVSSFLGFVSVAAIAHVLAWMWRPWAKNASLVDGVNVAVSHLASYLS</sequence>
<evidence type="ECO:0000256" key="7">
    <source>
        <dbReference type="ARBA" id="ARBA00022549"/>
    </source>
</evidence>
<dbReference type="NCBIfam" id="NF040862">
    <property type="entry name" value="pufB_517_ASD"/>
    <property type="match status" value="1"/>
</dbReference>
<dbReference type="Proteomes" id="UP000438991">
    <property type="component" value="Unassembled WGS sequence"/>
</dbReference>
<keyword evidence="11" id="KW-0076">Bacteriochlorophyll</keyword>
<dbReference type="InterPro" id="IPR000066">
    <property type="entry name" value="Antenna_a/b"/>
</dbReference>
<reference evidence="20" key="2">
    <citation type="submission" date="2018-10" db="EMBL/GenBank/DDBJ databases">
        <authorList>
            <person name="Peiro R."/>
            <person name="Begona"/>
            <person name="Cbmso G."/>
            <person name="Lopez M."/>
            <person name="Gonzalez S."/>
            <person name="Sacristan E."/>
            <person name="Castillo E."/>
        </authorList>
    </citation>
    <scope>NUCLEOTIDE SEQUENCE [LARGE SCALE GENOMIC DNA]</scope>
</reference>
<reference evidence="19" key="1">
    <citation type="submission" date="2018-10" db="EMBL/GenBank/DDBJ databases">
        <authorList>
            <person name="Peiro R."/>
            <person name="Begona"/>
            <person name="Cbmso G."/>
            <person name="Lopez M."/>
            <person name="Gonzalez S."/>
            <person name="Sacristan E."/>
            <person name="Castillo E."/>
        </authorList>
    </citation>
    <scope>NUCLEOTIDE SEQUENCE</scope>
    <source>
        <strain evidence="19">Rhod_genome</strain>
    </source>
</reference>
<keyword evidence="8 16" id="KW-0812">Transmembrane</keyword>
<evidence type="ECO:0000313" key="19">
    <source>
        <dbReference type="EMBL" id="VCU07098.1"/>
    </source>
</evidence>
<comment type="subunit">
    <text evidence="4">The core complex is formed by different alpha and beta chains, binding bacteriochlorophyll molecules, and arranged most probably in tetrameric structures disposed around the reaction center. The non-pigmented gamma chains may constitute additional components.</text>
</comment>
<keyword evidence="5" id="KW-1003">Cell membrane</keyword>
<dbReference type="PROSITE" id="PS00969">
    <property type="entry name" value="ANTENNA_COMP_BETA"/>
    <property type="match status" value="1"/>
</dbReference>
<evidence type="ECO:0000256" key="13">
    <source>
        <dbReference type="ARBA" id="ARBA00022991"/>
    </source>
</evidence>
<dbReference type="RefSeq" id="WP_111384297.1">
    <property type="nucleotide sequence ID" value="NZ_NPEW01000033.1"/>
</dbReference>
<dbReference type="Proteomes" id="UP000289200">
    <property type="component" value="Unassembled WGS sequence"/>
</dbReference>
<organism evidence="19 20">
    <name type="scientific">Rhodoplanes serenus</name>
    <dbReference type="NCBI Taxonomy" id="200615"/>
    <lineage>
        <taxon>Bacteria</taxon>
        <taxon>Pseudomonadati</taxon>
        <taxon>Pseudomonadota</taxon>
        <taxon>Alphaproteobacteria</taxon>
        <taxon>Hyphomicrobiales</taxon>
        <taxon>Nitrobacteraceae</taxon>
        <taxon>Rhodoplanes</taxon>
    </lineage>
</organism>
<keyword evidence="20" id="KW-1185">Reference proteome</keyword>
<keyword evidence="6" id="KW-0148">Chlorophyll</keyword>
<dbReference type="EMBL" id="UWOC01000022">
    <property type="protein sequence ID" value="VCU07098.1"/>
    <property type="molecule type" value="Genomic_DNA"/>
</dbReference>
<feature type="transmembrane region" description="Helical" evidence="16">
    <location>
        <begin position="20"/>
        <end position="42"/>
    </location>
</feature>
<evidence type="ECO:0000256" key="15">
    <source>
        <dbReference type="ARBA" id="ARBA00023243"/>
    </source>
</evidence>
<evidence type="ECO:0000256" key="2">
    <source>
        <dbReference type="ARBA" id="ARBA00004249"/>
    </source>
</evidence>
<evidence type="ECO:0000256" key="8">
    <source>
        <dbReference type="ARBA" id="ARBA00022692"/>
    </source>
</evidence>
<evidence type="ECO:0000256" key="16">
    <source>
        <dbReference type="SAM" id="Phobius"/>
    </source>
</evidence>
<keyword evidence="15" id="KW-0437">Light-harvesting polypeptide</keyword>
<dbReference type="InterPro" id="IPR023624">
    <property type="entry name" value="Antenna_beta_dom_sf"/>
</dbReference>
<dbReference type="AlphaFoldDB" id="A0A327KB99"/>
<evidence type="ECO:0000256" key="5">
    <source>
        <dbReference type="ARBA" id="ARBA00022475"/>
    </source>
</evidence>
<name>A0A327KB99_9BRAD</name>
<comment type="subcellular location">
    <subcellularLocation>
        <location evidence="2">Cell inner membrane</location>
        <topology evidence="2">Single-pass type II membrane protein</topology>
    </subcellularLocation>
</comment>
<dbReference type="GO" id="GO:0030077">
    <property type="term" value="C:plasma membrane light-harvesting complex"/>
    <property type="evidence" value="ECO:0007669"/>
    <property type="project" value="InterPro"/>
</dbReference>
<keyword evidence="14 16" id="KW-0472">Membrane</keyword>
<keyword evidence="7" id="KW-0042">Antenna complex</keyword>
<accession>A0A327KB99</accession>
<evidence type="ECO:0000256" key="9">
    <source>
        <dbReference type="ARBA" id="ARBA00022723"/>
    </source>
</evidence>
<proteinExistence type="inferred from homology"/>
<evidence type="ECO:0000256" key="1">
    <source>
        <dbReference type="ARBA" id="ARBA00002455"/>
    </source>
</evidence>
<evidence type="ECO:0000256" key="12">
    <source>
        <dbReference type="ARBA" id="ARBA00022989"/>
    </source>
</evidence>
<dbReference type="InterPro" id="IPR002362">
    <property type="entry name" value="LHB-1/5"/>
</dbReference>
<dbReference type="GO" id="GO:0005886">
    <property type="term" value="C:plasma membrane"/>
    <property type="evidence" value="ECO:0007669"/>
    <property type="project" value="UniProtKB-SubCell"/>
</dbReference>
<evidence type="ECO:0000259" key="17">
    <source>
        <dbReference type="Pfam" id="PF00556"/>
    </source>
</evidence>
<keyword evidence="13" id="KW-0157">Chromophore</keyword>
<dbReference type="OrthoDB" id="7391998at2"/>
<keyword evidence="9" id="KW-0479">Metal-binding</keyword>
<gene>
    <name evidence="18" type="ORF">GJ689_00490</name>
    <name evidence="19" type="ORF">RHODGE_RHODGE_00402</name>
</gene>
<dbReference type="Pfam" id="PF00556">
    <property type="entry name" value="LHC"/>
    <property type="match status" value="1"/>
</dbReference>
<dbReference type="PRINTS" id="PR00674">
    <property type="entry name" value="LIGHTHARVSTB"/>
</dbReference>
<comment type="function">
    <text evidence="1">Antenna complexes are light-harvesting systems, which transfer the excitation energy to the reaction centers.</text>
</comment>